<feature type="non-terminal residue" evidence="2">
    <location>
        <position position="82"/>
    </location>
</feature>
<accession>K0T464</accession>
<name>K0T464_THAOC</name>
<feature type="region of interest" description="Disordered" evidence="1">
    <location>
        <begin position="57"/>
        <end position="82"/>
    </location>
</feature>
<feature type="region of interest" description="Disordered" evidence="1">
    <location>
        <begin position="1"/>
        <end position="33"/>
    </location>
</feature>
<protein>
    <submittedName>
        <fullName evidence="2">Uncharacterized protein</fullName>
    </submittedName>
</protein>
<dbReference type="EMBL" id="AGNL01011969">
    <property type="protein sequence ID" value="EJK68136.1"/>
    <property type="molecule type" value="Genomic_DNA"/>
</dbReference>
<organism evidence="2 3">
    <name type="scientific">Thalassiosira oceanica</name>
    <name type="common">Marine diatom</name>
    <dbReference type="NCBI Taxonomy" id="159749"/>
    <lineage>
        <taxon>Eukaryota</taxon>
        <taxon>Sar</taxon>
        <taxon>Stramenopiles</taxon>
        <taxon>Ochrophyta</taxon>
        <taxon>Bacillariophyta</taxon>
        <taxon>Coscinodiscophyceae</taxon>
        <taxon>Thalassiosirophycidae</taxon>
        <taxon>Thalassiosirales</taxon>
        <taxon>Thalassiosiraceae</taxon>
        <taxon>Thalassiosira</taxon>
    </lineage>
</organism>
<feature type="compositionally biased region" description="Pro residues" evidence="1">
    <location>
        <begin position="18"/>
        <end position="27"/>
    </location>
</feature>
<gene>
    <name evidence="2" type="ORF">THAOC_10711</name>
</gene>
<evidence type="ECO:0000313" key="2">
    <source>
        <dbReference type="EMBL" id="EJK68136.1"/>
    </source>
</evidence>
<reference evidence="2 3" key="1">
    <citation type="journal article" date="2012" name="Genome Biol.">
        <title>Genome and low-iron response of an oceanic diatom adapted to chronic iron limitation.</title>
        <authorList>
            <person name="Lommer M."/>
            <person name="Specht M."/>
            <person name="Roy A.S."/>
            <person name="Kraemer L."/>
            <person name="Andreson R."/>
            <person name="Gutowska M.A."/>
            <person name="Wolf J."/>
            <person name="Bergner S.V."/>
            <person name="Schilhabel M.B."/>
            <person name="Klostermeier U.C."/>
            <person name="Beiko R.G."/>
            <person name="Rosenstiel P."/>
            <person name="Hippler M."/>
            <person name="Laroche J."/>
        </authorList>
    </citation>
    <scope>NUCLEOTIDE SEQUENCE [LARGE SCALE GENOMIC DNA]</scope>
    <source>
        <strain evidence="2 3">CCMP1005</strain>
    </source>
</reference>
<dbReference type="Proteomes" id="UP000266841">
    <property type="component" value="Unassembled WGS sequence"/>
</dbReference>
<evidence type="ECO:0000256" key="1">
    <source>
        <dbReference type="SAM" id="MobiDB-lite"/>
    </source>
</evidence>
<keyword evidence="3" id="KW-1185">Reference proteome</keyword>
<comment type="caution">
    <text evidence="2">The sequence shown here is derived from an EMBL/GenBank/DDBJ whole genome shotgun (WGS) entry which is preliminary data.</text>
</comment>
<feature type="compositionally biased region" description="Low complexity" evidence="1">
    <location>
        <begin position="57"/>
        <end position="70"/>
    </location>
</feature>
<proteinExistence type="predicted"/>
<dbReference type="AlphaFoldDB" id="K0T464"/>
<sequence>MRRLRFGRPPGGPGSLPSGPPPSPSARPPRDAALEPRFGLLPSRMSSSAEFRLVRAASTSRRSSSAVVAVPEPGWAGRGEAS</sequence>
<evidence type="ECO:0000313" key="3">
    <source>
        <dbReference type="Proteomes" id="UP000266841"/>
    </source>
</evidence>